<evidence type="ECO:0000313" key="2">
    <source>
        <dbReference type="Proteomes" id="UP001628156"/>
    </source>
</evidence>
<sequence>MQTPPKPKPLSDEDLFSNCLDLAYYQYNLESVEDENDGYDEFVQSFEELYGAARQRYQGKTNNESFYKRKNDSVTIFGKLYDACLNSFNTDDILEFMGSRYEAMEKMKVGVNKFLEGYPNISSVELTNMIVTDLIEHRVRPIDKNIMKSLKNELGDPFYFISDALRFALVPFLDAAKGIETKYGKKYPEAMMNLFEDTVVKTVDSARLLFKNDLKGVEQFIKSFMKGHQKMSGKNAQFNDMMGVFGAQLILEKYCKARNLTYIPDDGNFEDLLVSMQPMMSAMGTMQEIVREFPRNEEESKGDENKEDDSLFEECLNECKTKDFYYNFNMNGKNVTVWEGMSVNELMMEFNIKEEKEENPQNNITNQPTTTIQIENEIKDEPEYI</sequence>
<accession>A0ABQ0DF73</accession>
<evidence type="ECO:0000313" key="1">
    <source>
        <dbReference type="EMBL" id="GAB1221503.1"/>
    </source>
</evidence>
<proteinExistence type="predicted"/>
<name>A0ABQ0DF73_9EUKA</name>
<protein>
    <submittedName>
        <fullName evidence="1">Uncharacterized protein</fullName>
    </submittedName>
</protein>
<gene>
    <name evidence="1" type="ORF">ENUP19_0082G0028</name>
</gene>
<dbReference type="EMBL" id="BAAFRS010000082">
    <property type="protein sequence ID" value="GAB1221503.1"/>
    <property type="molecule type" value="Genomic_DNA"/>
</dbReference>
<organism evidence="1 2">
    <name type="scientific">Entamoeba nuttalli</name>
    <dbReference type="NCBI Taxonomy" id="412467"/>
    <lineage>
        <taxon>Eukaryota</taxon>
        <taxon>Amoebozoa</taxon>
        <taxon>Evosea</taxon>
        <taxon>Archamoebae</taxon>
        <taxon>Mastigamoebida</taxon>
        <taxon>Entamoebidae</taxon>
        <taxon>Entamoeba</taxon>
    </lineage>
</organism>
<comment type="caution">
    <text evidence="1">The sequence shown here is derived from an EMBL/GenBank/DDBJ whole genome shotgun (WGS) entry which is preliminary data.</text>
</comment>
<reference evidence="1 2" key="1">
    <citation type="journal article" date="2019" name="PLoS Negl. Trop. Dis.">
        <title>Whole genome sequencing of Entamoeba nuttalli reveals mammalian host-related molecular signatures and a novel octapeptide-repeat surface protein.</title>
        <authorList>
            <person name="Tanaka M."/>
            <person name="Makiuchi T."/>
            <person name="Komiyama T."/>
            <person name="Shiina T."/>
            <person name="Osaki K."/>
            <person name="Tachibana H."/>
        </authorList>
    </citation>
    <scope>NUCLEOTIDE SEQUENCE [LARGE SCALE GENOMIC DNA]</scope>
    <source>
        <strain evidence="1 2">P19-061405</strain>
    </source>
</reference>
<keyword evidence="2" id="KW-1185">Reference proteome</keyword>
<dbReference type="Proteomes" id="UP001628156">
    <property type="component" value="Unassembled WGS sequence"/>
</dbReference>